<dbReference type="AlphaFoldDB" id="A0A1R3GBH8"/>
<feature type="compositionally biased region" description="Polar residues" evidence="1">
    <location>
        <begin position="93"/>
        <end position="107"/>
    </location>
</feature>
<feature type="region of interest" description="Disordered" evidence="1">
    <location>
        <begin position="1"/>
        <end position="29"/>
    </location>
</feature>
<sequence length="199" mass="22006">MVDRRHGKRPLPSETSEKKNKGRDESADMTAMVTALTQVMATDQQLITFPQSSQSTVKQEAAVQDIQPGNPEISYLTGQGDSSSTAAAVGPEQNPTTSPAIPSPWSQDSYPDLFQYAQLLSSSNDADISYYTSNLFNQDQLPVSPQFPSMSASSTFTSQHHLHPHQDQTRFSNYDQSSSGYDYLNHQYGKDFDPSNRSE</sequence>
<feature type="region of interest" description="Disordered" evidence="1">
    <location>
        <begin position="146"/>
        <end position="199"/>
    </location>
</feature>
<accession>A0A1R3GBH8</accession>
<feature type="compositionally biased region" description="Basic and acidic residues" evidence="1">
    <location>
        <begin position="188"/>
        <end position="199"/>
    </location>
</feature>
<reference evidence="3" key="1">
    <citation type="submission" date="2013-09" db="EMBL/GenBank/DDBJ databases">
        <title>Corchorus olitorius genome sequencing.</title>
        <authorList>
            <person name="Alam M."/>
            <person name="Haque M.S."/>
            <person name="Islam M.S."/>
            <person name="Emdad E.M."/>
            <person name="Islam M.M."/>
            <person name="Ahmed B."/>
            <person name="Halim A."/>
            <person name="Hossen Q.M.M."/>
            <person name="Hossain M.Z."/>
            <person name="Ahmed R."/>
            <person name="Khan M.M."/>
            <person name="Islam R."/>
            <person name="Rashid M.M."/>
            <person name="Khan S.A."/>
            <person name="Rahman M.S."/>
            <person name="Alam M."/>
            <person name="Yahiya A.S."/>
            <person name="Khan M.S."/>
            <person name="Azam M.S."/>
            <person name="Haque T."/>
            <person name="Lashkar M.Z.H."/>
            <person name="Akhand A.I."/>
            <person name="Morshed G."/>
            <person name="Roy S."/>
            <person name="Uddin K.S."/>
            <person name="Rabeya T."/>
            <person name="Hossain A.S."/>
            <person name="Chowdhury A."/>
            <person name="Snigdha A.R."/>
            <person name="Mortoza M.S."/>
            <person name="Matin S.A."/>
            <person name="Hoque S.M.E."/>
            <person name="Islam M.K."/>
            <person name="Roy D.K."/>
            <person name="Haider R."/>
            <person name="Moosa M.M."/>
            <person name="Elias S.M."/>
            <person name="Hasan A.M."/>
            <person name="Jahan S."/>
            <person name="Shafiuddin M."/>
            <person name="Mahmood N."/>
            <person name="Shommy N.S."/>
        </authorList>
    </citation>
    <scope>NUCLEOTIDE SEQUENCE [LARGE SCALE GENOMIC DNA]</scope>
    <source>
        <strain evidence="3">cv. O-4</strain>
    </source>
</reference>
<dbReference type="EMBL" id="AWUE01022968">
    <property type="protein sequence ID" value="OMO55421.1"/>
    <property type="molecule type" value="Genomic_DNA"/>
</dbReference>
<dbReference type="Proteomes" id="UP000187203">
    <property type="component" value="Unassembled WGS sequence"/>
</dbReference>
<feature type="compositionally biased region" description="Basic and acidic residues" evidence="1">
    <location>
        <begin position="15"/>
        <end position="26"/>
    </location>
</feature>
<feature type="region of interest" description="Disordered" evidence="1">
    <location>
        <begin position="50"/>
        <end position="107"/>
    </location>
</feature>
<gene>
    <name evidence="2" type="ORF">COLO4_36006</name>
</gene>
<keyword evidence="3" id="KW-1185">Reference proteome</keyword>
<feature type="compositionally biased region" description="Polar residues" evidence="1">
    <location>
        <begin position="76"/>
        <end position="86"/>
    </location>
</feature>
<comment type="caution">
    <text evidence="2">The sequence shown here is derived from an EMBL/GenBank/DDBJ whole genome shotgun (WGS) entry which is preliminary data.</text>
</comment>
<organism evidence="2 3">
    <name type="scientific">Corchorus olitorius</name>
    <dbReference type="NCBI Taxonomy" id="93759"/>
    <lineage>
        <taxon>Eukaryota</taxon>
        <taxon>Viridiplantae</taxon>
        <taxon>Streptophyta</taxon>
        <taxon>Embryophyta</taxon>
        <taxon>Tracheophyta</taxon>
        <taxon>Spermatophyta</taxon>
        <taxon>Magnoliopsida</taxon>
        <taxon>eudicotyledons</taxon>
        <taxon>Gunneridae</taxon>
        <taxon>Pentapetalae</taxon>
        <taxon>rosids</taxon>
        <taxon>malvids</taxon>
        <taxon>Malvales</taxon>
        <taxon>Malvaceae</taxon>
        <taxon>Grewioideae</taxon>
        <taxon>Apeibeae</taxon>
        <taxon>Corchorus</taxon>
    </lineage>
</organism>
<evidence type="ECO:0000256" key="1">
    <source>
        <dbReference type="SAM" id="MobiDB-lite"/>
    </source>
</evidence>
<feature type="compositionally biased region" description="Polar residues" evidence="1">
    <location>
        <begin position="146"/>
        <end position="159"/>
    </location>
</feature>
<name>A0A1R3GBH8_9ROSI</name>
<dbReference type="OrthoDB" id="1925932at2759"/>
<feature type="compositionally biased region" description="Polar residues" evidence="1">
    <location>
        <begin position="169"/>
        <end position="180"/>
    </location>
</feature>
<proteinExistence type="predicted"/>
<dbReference type="STRING" id="93759.A0A1R3GBH8"/>
<evidence type="ECO:0000313" key="2">
    <source>
        <dbReference type="EMBL" id="OMO55421.1"/>
    </source>
</evidence>
<evidence type="ECO:0000313" key="3">
    <source>
        <dbReference type="Proteomes" id="UP000187203"/>
    </source>
</evidence>
<protein>
    <submittedName>
        <fullName evidence="2">Uncharacterized protein</fullName>
    </submittedName>
</protein>